<dbReference type="AlphaFoldDB" id="A0A8S9R753"/>
<evidence type="ECO:0000256" key="3">
    <source>
        <dbReference type="ARBA" id="ARBA00022679"/>
    </source>
</evidence>
<accession>A0A8S9R753</accession>
<dbReference type="GO" id="GO:0009443">
    <property type="term" value="P:pyridoxal 5'-phosphate salvage"/>
    <property type="evidence" value="ECO:0007669"/>
    <property type="project" value="InterPro"/>
</dbReference>
<evidence type="ECO:0000313" key="7">
    <source>
        <dbReference type="EMBL" id="KAF3559145.1"/>
    </source>
</evidence>
<dbReference type="InterPro" id="IPR029056">
    <property type="entry name" value="Ribokinase-like"/>
</dbReference>
<comment type="similarity">
    <text evidence="1">Belongs to the pyridoxine kinase family.</text>
</comment>
<dbReference type="EMBL" id="QGKX02000996">
    <property type="protein sequence ID" value="KAF3559145.1"/>
    <property type="molecule type" value="Genomic_DNA"/>
</dbReference>
<protein>
    <recommendedName>
        <fullName evidence="2">pyridoxal kinase</fullName>
        <ecNumber evidence="2">2.7.1.35</ecNumber>
    </recommendedName>
</protein>
<dbReference type="Gene3D" id="3.40.1190.20">
    <property type="match status" value="1"/>
</dbReference>
<keyword evidence="6" id="KW-0067">ATP-binding</keyword>
<dbReference type="PANTHER" id="PTHR10534:SF2">
    <property type="entry name" value="PYRIDOXAL KINASE"/>
    <property type="match status" value="1"/>
</dbReference>
<dbReference type="GO" id="GO:0005524">
    <property type="term" value="F:ATP binding"/>
    <property type="evidence" value="ECO:0007669"/>
    <property type="project" value="UniProtKB-KW"/>
</dbReference>
<evidence type="ECO:0000256" key="2">
    <source>
        <dbReference type="ARBA" id="ARBA00012104"/>
    </source>
</evidence>
<keyword evidence="3" id="KW-0808">Transferase</keyword>
<dbReference type="Proteomes" id="UP000712600">
    <property type="component" value="Unassembled WGS sequence"/>
</dbReference>
<dbReference type="InterPro" id="IPR004625">
    <property type="entry name" value="PyrdxlKinase"/>
</dbReference>
<organism evidence="7 8">
    <name type="scientific">Brassica cretica</name>
    <name type="common">Mustard</name>
    <dbReference type="NCBI Taxonomy" id="69181"/>
    <lineage>
        <taxon>Eukaryota</taxon>
        <taxon>Viridiplantae</taxon>
        <taxon>Streptophyta</taxon>
        <taxon>Embryophyta</taxon>
        <taxon>Tracheophyta</taxon>
        <taxon>Spermatophyta</taxon>
        <taxon>Magnoliopsida</taxon>
        <taxon>eudicotyledons</taxon>
        <taxon>Gunneridae</taxon>
        <taxon>Pentapetalae</taxon>
        <taxon>rosids</taxon>
        <taxon>malvids</taxon>
        <taxon>Brassicales</taxon>
        <taxon>Brassicaceae</taxon>
        <taxon>Brassiceae</taxon>
        <taxon>Brassica</taxon>
    </lineage>
</organism>
<reference evidence="7" key="1">
    <citation type="submission" date="2019-12" db="EMBL/GenBank/DDBJ databases">
        <title>Genome sequencing and annotation of Brassica cretica.</title>
        <authorList>
            <person name="Studholme D.J."/>
            <person name="Sarris P."/>
        </authorList>
    </citation>
    <scope>NUCLEOTIDE SEQUENCE</scope>
    <source>
        <strain evidence="7">PFS-109/04</strain>
        <tissue evidence="7">Leaf</tissue>
    </source>
</reference>
<dbReference type="PANTHER" id="PTHR10534">
    <property type="entry name" value="PYRIDOXAL KINASE"/>
    <property type="match status" value="1"/>
</dbReference>
<gene>
    <name evidence="7" type="ORF">F2Q69_00016021</name>
</gene>
<proteinExistence type="inferred from homology"/>
<dbReference type="GO" id="GO:0005829">
    <property type="term" value="C:cytosol"/>
    <property type="evidence" value="ECO:0007669"/>
    <property type="project" value="TreeGrafter"/>
</dbReference>
<keyword evidence="5" id="KW-0418">Kinase</keyword>
<evidence type="ECO:0000313" key="8">
    <source>
        <dbReference type="Proteomes" id="UP000712600"/>
    </source>
</evidence>
<comment type="caution">
    <text evidence="7">The sequence shown here is derived from an EMBL/GenBank/DDBJ whole genome shotgun (WGS) entry which is preliminary data.</text>
</comment>
<dbReference type="EC" id="2.7.1.35" evidence="2"/>
<evidence type="ECO:0000256" key="1">
    <source>
        <dbReference type="ARBA" id="ARBA00008805"/>
    </source>
</evidence>
<keyword evidence="4" id="KW-0547">Nucleotide-binding</keyword>
<evidence type="ECO:0000256" key="4">
    <source>
        <dbReference type="ARBA" id="ARBA00022741"/>
    </source>
</evidence>
<sequence>MVSELWLILGGSLMITEQTDCTMKEAKKYPDSLDKAAELAVSTLQALLRRTLGDYKRAGYDPTSSSLEIRLIQSQDDIRNPNVELKAERYS</sequence>
<evidence type="ECO:0000256" key="6">
    <source>
        <dbReference type="ARBA" id="ARBA00022840"/>
    </source>
</evidence>
<dbReference type="GO" id="GO:0008478">
    <property type="term" value="F:pyridoxal kinase activity"/>
    <property type="evidence" value="ECO:0007669"/>
    <property type="project" value="UniProtKB-EC"/>
</dbReference>
<evidence type="ECO:0000256" key="5">
    <source>
        <dbReference type="ARBA" id="ARBA00022777"/>
    </source>
</evidence>
<name>A0A8S9R753_BRACR</name>